<dbReference type="InterPro" id="IPR006439">
    <property type="entry name" value="HAD-SF_hydro_IA"/>
</dbReference>
<dbReference type="PANTHER" id="PTHR46470">
    <property type="entry name" value="N-ACYLNEURAMINATE-9-PHOSPHATASE"/>
    <property type="match status" value="1"/>
</dbReference>
<keyword evidence="4" id="KW-0460">Magnesium</keyword>
<evidence type="ECO:0000256" key="2">
    <source>
        <dbReference type="ARBA" id="ARBA00022723"/>
    </source>
</evidence>
<dbReference type="InterPro" id="IPR036412">
    <property type="entry name" value="HAD-like_sf"/>
</dbReference>
<name>A0A3E2ND18_9FIRM</name>
<evidence type="ECO:0000313" key="6">
    <source>
        <dbReference type="EMBL" id="RFZ78919.1"/>
    </source>
</evidence>
<dbReference type="RefSeq" id="WP_117417095.1">
    <property type="nucleotide sequence ID" value="NZ_BRPJ01000097.1"/>
</dbReference>
<keyword evidence="3 6" id="KW-0378">Hydrolase</keyword>
<keyword evidence="8" id="KW-1185">Reference proteome</keyword>
<dbReference type="SUPFAM" id="SSF56784">
    <property type="entry name" value="HAD-like"/>
    <property type="match status" value="1"/>
</dbReference>
<proteinExistence type="predicted"/>
<accession>A0A3E2ND18</accession>
<evidence type="ECO:0000313" key="5">
    <source>
        <dbReference type="EMBL" id="GLB32540.1"/>
    </source>
</evidence>
<sequence length="225" mass="25877">MKRAVIFDMYETLITHYHSPLYFGAEMAEDAGIPTDIFQSRWRSTESERSIGKVTLEAVLESILRENDCYSEILLKKIVKKRIATKEDCFNHLHSEIIPMLSALKNKGFLLGLISNCFSEEAAVIRRSELFPYFDAVYLSYEQGIQKPEEEIFQRCMDHLSVEAERCIYIGDGGSNELETARKLGMKAAQAVWYLKEGTSQPAKRMHDFYQIEKPLDLLNFVDIG</sequence>
<dbReference type="SFLD" id="SFLDS00003">
    <property type="entry name" value="Haloacid_Dehalogenase"/>
    <property type="match status" value="1"/>
</dbReference>
<dbReference type="GO" id="GO:0046872">
    <property type="term" value="F:metal ion binding"/>
    <property type="evidence" value="ECO:0007669"/>
    <property type="project" value="UniProtKB-KW"/>
</dbReference>
<dbReference type="NCBIfam" id="TIGR01549">
    <property type="entry name" value="HAD-SF-IA-v1"/>
    <property type="match status" value="1"/>
</dbReference>
<evidence type="ECO:0000256" key="4">
    <source>
        <dbReference type="ARBA" id="ARBA00022842"/>
    </source>
</evidence>
<dbReference type="EMBL" id="QOHO01000030">
    <property type="protein sequence ID" value="RFZ78919.1"/>
    <property type="molecule type" value="Genomic_DNA"/>
</dbReference>
<reference evidence="6 7" key="1">
    <citation type="submission" date="2018-07" db="EMBL/GenBank/DDBJ databases">
        <title>New species, Clostridium PI-S10-A1B.</title>
        <authorList>
            <person name="Krishna G."/>
            <person name="Summeta K."/>
            <person name="Shikha S."/>
            <person name="Prabhu P.B."/>
            <person name="Suresh K."/>
        </authorList>
    </citation>
    <scope>NUCLEOTIDE SEQUENCE [LARGE SCALE GENOMIC DNA]</scope>
    <source>
        <strain evidence="6 7">PI-S10-A1B</strain>
    </source>
</reference>
<dbReference type="PANTHER" id="PTHR46470:SF2">
    <property type="entry name" value="GLYCERALDEHYDE 3-PHOSPHATE PHOSPHATASE"/>
    <property type="match status" value="1"/>
</dbReference>
<dbReference type="Pfam" id="PF00702">
    <property type="entry name" value="Hydrolase"/>
    <property type="match status" value="1"/>
</dbReference>
<evidence type="ECO:0000256" key="1">
    <source>
        <dbReference type="ARBA" id="ARBA00001946"/>
    </source>
</evidence>
<organism evidence="6 7">
    <name type="scientific">Lacrimispora amygdalina</name>
    <dbReference type="NCBI Taxonomy" id="253257"/>
    <lineage>
        <taxon>Bacteria</taxon>
        <taxon>Bacillati</taxon>
        <taxon>Bacillota</taxon>
        <taxon>Clostridia</taxon>
        <taxon>Lachnospirales</taxon>
        <taxon>Lachnospiraceae</taxon>
        <taxon>Lacrimispora</taxon>
    </lineage>
</organism>
<dbReference type="GO" id="GO:0044281">
    <property type="term" value="P:small molecule metabolic process"/>
    <property type="evidence" value="ECO:0007669"/>
    <property type="project" value="UniProtKB-ARBA"/>
</dbReference>
<evidence type="ECO:0000256" key="3">
    <source>
        <dbReference type="ARBA" id="ARBA00022801"/>
    </source>
</evidence>
<evidence type="ECO:0000313" key="8">
    <source>
        <dbReference type="Proteomes" id="UP001419084"/>
    </source>
</evidence>
<evidence type="ECO:0000313" key="7">
    <source>
        <dbReference type="Proteomes" id="UP000260680"/>
    </source>
</evidence>
<dbReference type="InterPro" id="IPR023214">
    <property type="entry name" value="HAD_sf"/>
</dbReference>
<protein>
    <submittedName>
        <fullName evidence="6">HAD family hydrolase</fullName>
    </submittedName>
    <submittedName>
        <fullName evidence="5">Haloacid dehalogenase</fullName>
    </submittedName>
</protein>
<dbReference type="EMBL" id="BRPJ01000097">
    <property type="protein sequence ID" value="GLB32540.1"/>
    <property type="molecule type" value="Genomic_DNA"/>
</dbReference>
<dbReference type="PRINTS" id="PR00413">
    <property type="entry name" value="HADHALOGNASE"/>
</dbReference>
<dbReference type="SFLD" id="SFLDG01129">
    <property type="entry name" value="C1.5:_HAD__Beta-PGM__Phosphata"/>
    <property type="match status" value="1"/>
</dbReference>
<reference evidence="5 8" key="2">
    <citation type="journal article" date="2024" name="Int. J. Syst. Evol. Microbiol.">
        <title>Lacrimispora brassicae sp. nov. isolated from fermented cabbage, and proposal of Clostridium indicum Gundawar et al. 2019 and Clostridium methoxybenzovorans Mechichi et al. 1999 as heterotypic synonyms of Lacrimispora amygdalina (Parshina et al. 2003) Haas and Blanchard 2020 and Lacrimispora indolis (McClung and McCoy 1957) Haas and Blanchard 2020, respectively.</title>
        <authorList>
            <person name="Kobayashi H."/>
            <person name="Tanizawa Y."/>
            <person name="Sakamoto M."/>
            <person name="Ohkuma M."/>
            <person name="Tohno M."/>
        </authorList>
    </citation>
    <scope>NUCLEOTIDE SEQUENCE [LARGE SCALE GENOMIC DNA]</scope>
    <source>
        <strain evidence="5 8">DSM 12857</strain>
    </source>
</reference>
<dbReference type="Proteomes" id="UP001419084">
    <property type="component" value="Unassembled WGS sequence"/>
</dbReference>
<gene>
    <name evidence="6" type="ORF">DS742_11225</name>
    <name evidence="5" type="ORF">LAD12857_44630</name>
</gene>
<dbReference type="AlphaFoldDB" id="A0A3E2ND18"/>
<dbReference type="Gene3D" id="3.40.50.1000">
    <property type="entry name" value="HAD superfamily/HAD-like"/>
    <property type="match status" value="1"/>
</dbReference>
<dbReference type="OrthoDB" id="264363at2"/>
<comment type="caution">
    <text evidence="6">The sequence shown here is derived from an EMBL/GenBank/DDBJ whole genome shotgun (WGS) entry which is preliminary data.</text>
</comment>
<dbReference type="GO" id="GO:0016791">
    <property type="term" value="F:phosphatase activity"/>
    <property type="evidence" value="ECO:0007669"/>
    <property type="project" value="TreeGrafter"/>
</dbReference>
<comment type="cofactor">
    <cofactor evidence="1">
        <name>Mg(2+)</name>
        <dbReference type="ChEBI" id="CHEBI:18420"/>
    </cofactor>
</comment>
<dbReference type="Proteomes" id="UP000260680">
    <property type="component" value="Unassembled WGS sequence"/>
</dbReference>
<dbReference type="InterPro" id="IPR051400">
    <property type="entry name" value="HAD-like_hydrolase"/>
</dbReference>
<keyword evidence="2" id="KW-0479">Metal-binding</keyword>